<proteinExistence type="predicted"/>
<keyword evidence="3" id="KW-1185">Reference proteome</keyword>
<dbReference type="Proteomes" id="UP000503399">
    <property type="component" value="Chromosome"/>
</dbReference>
<reference evidence="2 3" key="1">
    <citation type="submission" date="2020-02" db="EMBL/GenBank/DDBJ databases">
        <authorList>
            <person name="Hogendoorn C."/>
        </authorList>
    </citation>
    <scope>NUCLEOTIDE SEQUENCE [LARGE SCALE GENOMIC DNA]</scope>
    <source>
        <strain evidence="2">R501</strain>
    </source>
</reference>
<sequence length="103" mass="11510">MSRRLLLPEPAQNKNGAHDRGRTGDLVLTKDVLYLLSYVSIWLRGQDLNLRPPGYEPDELPGCSTPRNGGGGWIRTNVGVSQRFYRPSPLATRAPLRVMQARP</sequence>
<evidence type="ECO:0000313" key="2">
    <source>
        <dbReference type="EMBL" id="CAB1129975.1"/>
    </source>
</evidence>
<evidence type="ECO:0000256" key="1">
    <source>
        <dbReference type="SAM" id="MobiDB-lite"/>
    </source>
</evidence>
<dbReference type="AntiFam" id="ANF00011">
    <property type="entry name" value="tRNA translation"/>
</dbReference>
<dbReference type="KEGG" id="hfv:R50_2478"/>
<dbReference type="EMBL" id="LR778114">
    <property type="protein sequence ID" value="CAB1129975.1"/>
    <property type="molecule type" value="Genomic_DNA"/>
</dbReference>
<gene>
    <name evidence="2" type="ORF">R50_2478</name>
</gene>
<organism evidence="2 3">
    <name type="scientific">Candidatus Hydrogenisulfobacillus filiaventi</name>
    <dbReference type="NCBI Taxonomy" id="2707344"/>
    <lineage>
        <taxon>Bacteria</taxon>
        <taxon>Bacillati</taxon>
        <taxon>Bacillota</taxon>
        <taxon>Clostridia</taxon>
        <taxon>Eubacteriales</taxon>
        <taxon>Clostridiales Family XVII. Incertae Sedis</taxon>
        <taxon>Candidatus Hydrogenisulfobacillus</taxon>
    </lineage>
</organism>
<dbReference type="AlphaFoldDB" id="A0A6F8ZJR9"/>
<name>A0A6F8ZJR9_9FIRM</name>
<protein>
    <submittedName>
        <fullName evidence="2">Uncharacterized protein</fullName>
    </submittedName>
</protein>
<evidence type="ECO:0000313" key="3">
    <source>
        <dbReference type="Proteomes" id="UP000503399"/>
    </source>
</evidence>
<feature type="region of interest" description="Disordered" evidence="1">
    <location>
        <begin position="1"/>
        <end position="22"/>
    </location>
</feature>
<accession>A0A6F8ZJR9</accession>